<organism evidence="2 3">
    <name type="scientific">Hohenbuehelia grisea</name>
    <dbReference type="NCBI Taxonomy" id="104357"/>
    <lineage>
        <taxon>Eukaryota</taxon>
        <taxon>Fungi</taxon>
        <taxon>Dikarya</taxon>
        <taxon>Basidiomycota</taxon>
        <taxon>Agaricomycotina</taxon>
        <taxon>Agaricomycetes</taxon>
        <taxon>Agaricomycetidae</taxon>
        <taxon>Agaricales</taxon>
        <taxon>Pleurotineae</taxon>
        <taxon>Pleurotaceae</taxon>
        <taxon>Hohenbuehelia</taxon>
    </lineage>
</organism>
<feature type="region of interest" description="Disordered" evidence="1">
    <location>
        <begin position="263"/>
        <end position="285"/>
    </location>
</feature>
<protein>
    <submittedName>
        <fullName evidence="2">Uncharacterized protein</fullName>
    </submittedName>
</protein>
<gene>
    <name evidence="2" type="ORF">HGRIS_012168</name>
</gene>
<keyword evidence="3" id="KW-1185">Reference proteome</keyword>
<dbReference type="Proteomes" id="UP001556367">
    <property type="component" value="Unassembled WGS sequence"/>
</dbReference>
<evidence type="ECO:0000256" key="1">
    <source>
        <dbReference type="SAM" id="MobiDB-lite"/>
    </source>
</evidence>
<evidence type="ECO:0000313" key="3">
    <source>
        <dbReference type="Proteomes" id="UP001556367"/>
    </source>
</evidence>
<evidence type="ECO:0000313" key="2">
    <source>
        <dbReference type="EMBL" id="KAL0945884.1"/>
    </source>
</evidence>
<comment type="caution">
    <text evidence="2">The sequence shown here is derived from an EMBL/GenBank/DDBJ whole genome shotgun (WGS) entry which is preliminary data.</text>
</comment>
<sequence>MASTSKSQEDWAIYSRNLRLKVHGEPLWAPEPHIGGLFARSTGVRVGDVGYVTTSGAFETLFSIRAAPGHHPNVSEMPSGFEQVVLGPGEVVHVPDSLPPGGVVVSGSPVKRDLVANGDQYPEPAPPGFKFEYVWSTSEAAILHLPDGASQFNLSPSKHAEFHHQALKHASAWYDYALNTRGRLMQRDGLILVTGVTKARKWMVGSFYGFPCTESAIIRGYSPGPVDLDTMHYNYRWDKAIGGMSPSLRVGPPSASQNKLYIREEEEESSFEQQQERDEKVFPGEAPEGLNQTVLVRGFRITLGDRAWNSLQRPLDTNDYGAEVTMILPELSEPGPGHFMNTYLLEAFPAADAAVTHDDDWSQLLDEADMRLLQEEGLTKHLGKFRAAFTDRYEVRCEGGGVYVVPNAQRDAPAIKSTGFPSGHSGIIDDQLTSSRDCYNFRRQSLKS</sequence>
<reference evidence="3" key="1">
    <citation type="submission" date="2024-06" db="EMBL/GenBank/DDBJ databases">
        <title>Multi-omics analyses provide insights into the biosynthesis of the anticancer antibiotic pleurotin in Hohenbuehelia grisea.</title>
        <authorList>
            <person name="Weaver J.A."/>
            <person name="Alberti F."/>
        </authorList>
    </citation>
    <scope>NUCLEOTIDE SEQUENCE [LARGE SCALE GENOMIC DNA]</scope>
    <source>
        <strain evidence="3">T-177</strain>
    </source>
</reference>
<proteinExistence type="predicted"/>
<dbReference type="EMBL" id="JASNQZ010000015">
    <property type="protein sequence ID" value="KAL0945884.1"/>
    <property type="molecule type" value="Genomic_DNA"/>
</dbReference>
<accession>A0ABR3IRJ3</accession>
<name>A0ABR3IRJ3_9AGAR</name>